<feature type="domain" description="Thioredoxin-like fold" evidence="7">
    <location>
        <begin position="37"/>
        <end position="198"/>
    </location>
</feature>
<dbReference type="PROSITE" id="PS51257">
    <property type="entry name" value="PROKAR_LIPOPROTEIN"/>
    <property type="match status" value="1"/>
</dbReference>
<organism evidence="8 9">
    <name type="scientific">Staphylococcus haemolyticus</name>
    <dbReference type="NCBI Taxonomy" id="1283"/>
    <lineage>
        <taxon>Bacteria</taxon>
        <taxon>Bacillati</taxon>
        <taxon>Bacillota</taxon>
        <taxon>Bacilli</taxon>
        <taxon>Bacillales</taxon>
        <taxon>Staphylococcaceae</taxon>
        <taxon>Staphylococcus</taxon>
    </lineage>
</organism>
<keyword evidence="4" id="KW-1015">Disulfide bond</keyword>
<protein>
    <submittedName>
        <fullName evidence="8">Protein-disulfide isomerase</fullName>
    </submittedName>
</protein>
<feature type="signal peptide" evidence="6">
    <location>
        <begin position="1"/>
        <end position="20"/>
    </location>
</feature>
<dbReference type="Pfam" id="PF13462">
    <property type="entry name" value="Thioredoxin_4"/>
    <property type="match status" value="1"/>
</dbReference>
<evidence type="ECO:0000313" key="9">
    <source>
        <dbReference type="Proteomes" id="UP000238153"/>
    </source>
</evidence>
<dbReference type="GO" id="GO:0016491">
    <property type="term" value="F:oxidoreductase activity"/>
    <property type="evidence" value="ECO:0007669"/>
    <property type="project" value="UniProtKB-KW"/>
</dbReference>
<dbReference type="Proteomes" id="UP000238153">
    <property type="component" value="Unassembled WGS sequence"/>
</dbReference>
<dbReference type="GeneID" id="93780039"/>
<evidence type="ECO:0000256" key="1">
    <source>
        <dbReference type="ARBA" id="ARBA00005791"/>
    </source>
</evidence>
<keyword evidence="3" id="KW-0560">Oxidoreductase</keyword>
<accession>A0A2A1KEV6</accession>
<evidence type="ECO:0000256" key="4">
    <source>
        <dbReference type="ARBA" id="ARBA00023157"/>
    </source>
</evidence>
<gene>
    <name evidence="8" type="ORF">CV019_11655</name>
</gene>
<evidence type="ECO:0000313" key="8">
    <source>
        <dbReference type="EMBL" id="PPJ71899.1"/>
    </source>
</evidence>
<keyword evidence="8" id="KW-0413">Isomerase</keyword>
<dbReference type="InterPro" id="IPR036249">
    <property type="entry name" value="Thioredoxin-like_sf"/>
</dbReference>
<evidence type="ECO:0000256" key="3">
    <source>
        <dbReference type="ARBA" id="ARBA00023002"/>
    </source>
</evidence>
<evidence type="ECO:0000256" key="5">
    <source>
        <dbReference type="ARBA" id="ARBA00023284"/>
    </source>
</evidence>
<dbReference type="EMBL" id="PGWX01000393">
    <property type="protein sequence ID" value="PPJ71899.1"/>
    <property type="molecule type" value="Genomic_DNA"/>
</dbReference>
<evidence type="ECO:0000259" key="7">
    <source>
        <dbReference type="Pfam" id="PF13462"/>
    </source>
</evidence>
<dbReference type="GO" id="GO:0016853">
    <property type="term" value="F:isomerase activity"/>
    <property type="evidence" value="ECO:0007669"/>
    <property type="project" value="UniProtKB-KW"/>
</dbReference>
<keyword evidence="2 6" id="KW-0732">Signal</keyword>
<evidence type="ECO:0000256" key="2">
    <source>
        <dbReference type="ARBA" id="ARBA00022729"/>
    </source>
</evidence>
<dbReference type="PANTHER" id="PTHR13887">
    <property type="entry name" value="GLUTATHIONE S-TRANSFERASE KAPPA"/>
    <property type="match status" value="1"/>
</dbReference>
<proteinExistence type="inferred from homology"/>
<dbReference type="RefSeq" id="WP_011274969.1">
    <property type="nucleotide sequence ID" value="NZ_BKAY01000007.1"/>
</dbReference>
<dbReference type="SUPFAM" id="SSF52833">
    <property type="entry name" value="Thioredoxin-like"/>
    <property type="match status" value="1"/>
</dbReference>
<dbReference type="Gene3D" id="3.40.30.10">
    <property type="entry name" value="Glutaredoxin"/>
    <property type="match status" value="1"/>
</dbReference>
<comment type="caution">
    <text evidence="8">The sequence shown here is derived from an EMBL/GenBank/DDBJ whole genome shotgun (WGS) entry which is preliminary data.</text>
</comment>
<reference evidence="8 9" key="1">
    <citation type="submission" date="2017-11" db="EMBL/GenBank/DDBJ databases">
        <authorList>
            <person name="Founou R.C."/>
            <person name="Founou L."/>
            <person name="Allam M."/>
            <person name="Ismail A."/>
            <person name="Essack S.Y."/>
        </authorList>
    </citation>
    <scope>NUCLEOTIDE SEQUENCE [LARGE SCALE GENOMIC DNA]</scope>
    <source>
        <strain evidence="8 9">G811N2B1</strain>
    </source>
</reference>
<feature type="chain" id="PRO_5044065165" evidence="6">
    <location>
        <begin position="21"/>
        <end position="198"/>
    </location>
</feature>
<comment type="similarity">
    <text evidence="1">Belongs to the thioredoxin family. DsbA subfamily.</text>
</comment>
<sequence>MKKIILIISMLMVLTIIMSACSNNNNEKQPPKTKNGKILIVEYGDFKCPYCKKVEKNVMPTIKKDYIDTNKVEYQFINAGFLGKDSIVGSRAGNAVQKVAPNEYLTFQRNVLSNQKDEDKKWLTEQFLDNEIDKLDITTQQKSDIKKQYKTKNSDAWKKAEEQKKMTEDNNIDTVPTVFINGKKVKDPYEVEEWKKYL</sequence>
<dbReference type="PANTHER" id="PTHR13887:SF14">
    <property type="entry name" value="DISULFIDE BOND FORMATION PROTEIN D"/>
    <property type="match status" value="1"/>
</dbReference>
<dbReference type="STRING" id="1283.ShL2_00543"/>
<evidence type="ECO:0000256" key="6">
    <source>
        <dbReference type="SAM" id="SignalP"/>
    </source>
</evidence>
<dbReference type="InterPro" id="IPR012336">
    <property type="entry name" value="Thioredoxin-like_fold"/>
</dbReference>
<name>A0A2A1KEV6_STAHA</name>
<keyword evidence="5" id="KW-0676">Redox-active center</keyword>
<dbReference type="OMA" id="APEDRYF"/>
<dbReference type="AlphaFoldDB" id="A0A2A1KEV6"/>